<evidence type="ECO:0000313" key="1">
    <source>
        <dbReference type="EMBL" id="KAI0049310.1"/>
    </source>
</evidence>
<reference evidence="1" key="2">
    <citation type="journal article" date="2022" name="New Phytol.">
        <title>Evolutionary transition to the ectomycorrhizal habit in the genomes of a hyperdiverse lineage of mushroom-forming fungi.</title>
        <authorList>
            <person name="Looney B."/>
            <person name="Miyauchi S."/>
            <person name="Morin E."/>
            <person name="Drula E."/>
            <person name="Courty P.E."/>
            <person name="Kohler A."/>
            <person name="Kuo A."/>
            <person name="LaButti K."/>
            <person name="Pangilinan J."/>
            <person name="Lipzen A."/>
            <person name="Riley R."/>
            <person name="Andreopoulos W."/>
            <person name="He G."/>
            <person name="Johnson J."/>
            <person name="Nolan M."/>
            <person name="Tritt A."/>
            <person name="Barry K.W."/>
            <person name="Grigoriev I.V."/>
            <person name="Nagy L.G."/>
            <person name="Hibbett D."/>
            <person name="Henrissat B."/>
            <person name="Matheny P.B."/>
            <person name="Labbe J."/>
            <person name="Martin F.M."/>
        </authorList>
    </citation>
    <scope>NUCLEOTIDE SEQUENCE</scope>
    <source>
        <strain evidence="1">FP105234-sp</strain>
    </source>
</reference>
<keyword evidence="2" id="KW-1185">Reference proteome</keyword>
<dbReference type="EMBL" id="MU275874">
    <property type="protein sequence ID" value="KAI0049310.1"/>
    <property type="molecule type" value="Genomic_DNA"/>
</dbReference>
<organism evidence="1 2">
    <name type="scientific">Auriscalpium vulgare</name>
    <dbReference type="NCBI Taxonomy" id="40419"/>
    <lineage>
        <taxon>Eukaryota</taxon>
        <taxon>Fungi</taxon>
        <taxon>Dikarya</taxon>
        <taxon>Basidiomycota</taxon>
        <taxon>Agaricomycotina</taxon>
        <taxon>Agaricomycetes</taxon>
        <taxon>Russulales</taxon>
        <taxon>Auriscalpiaceae</taxon>
        <taxon>Auriscalpium</taxon>
    </lineage>
</organism>
<comment type="caution">
    <text evidence="1">The sequence shown here is derived from an EMBL/GenBank/DDBJ whole genome shotgun (WGS) entry which is preliminary data.</text>
</comment>
<gene>
    <name evidence="1" type="ORF">FA95DRAFT_889905</name>
</gene>
<proteinExistence type="predicted"/>
<reference evidence="1" key="1">
    <citation type="submission" date="2021-02" db="EMBL/GenBank/DDBJ databases">
        <authorList>
            <consortium name="DOE Joint Genome Institute"/>
            <person name="Ahrendt S."/>
            <person name="Looney B.P."/>
            <person name="Miyauchi S."/>
            <person name="Morin E."/>
            <person name="Drula E."/>
            <person name="Courty P.E."/>
            <person name="Chicoki N."/>
            <person name="Fauchery L."/>
            <person name="Kohler A."/>
            <person name="Kuo A."/>
            <person name="Labutti K."/>
            <person name="Pangilinan J."/>
            <person name="Lipzen A."/>
            <person name="Riley R."/>
            <person name="Andreopoulos W."/>
            <person name="He G."/>
            <person name="Johnson J."/>
            <person name="Barry K.W."/>
            <person name="Grigoriev I.V."/>
            <person name="Nagy L."/>
            <person name="Hibbett D."/>
            <person name="Henrissat B."/>
            <person name="Matheny P.B."/>
            <person name="Labbe J."/>
            <person name="Martin F."/>
        </authorList>
    </citation>
    <scope>NUCLEOTIDE SEQUENCE</scope>
    <source>
        <strain evidence="1">FP105234-sp</strain>
    </source>
</reference>
<sequence length="152" mass="16925">MSCMTCLACWPRSAVRHCLADVDTDVLRRSMLWQQCKTSMDCCITPRRTVASSFTGVFQKRRSLSGVRSISGTISPHSLCRPPPTRLTGPLTVKPVPPLSSQHLICLTCGRGPQQWLPPSLHPWRARQTRIGSARPPTSLLIFDRGQDFAQL</sequence>
<evidence type="ECO:0000313" key="2">
    <source>
        <dbReference type="Proteomes" id="UP000814033"/>
    </source>
</evidence>
<name>A0ACB8RYY8_9AGAM</name>
<protein>
    <submittedName>
        <fullName evidence="1">Uncharacterized protein</fullName>
    </submittedName>
</protein>
<dbReference type="Proteomes" id="UP000814033">
    <property type="component" value="Unassembled WGS sequence"/>
</dbReference>
<accession>A0ACB8RYY8</accession>